<dbReference type="OrthoDB" id="343356at2"/>
<dbReference type="EMBL" id="QWDC01000003">
    <property type="protein sequence ID" value="RFZ91032.1"/>
    <property type="molecule type" value="Genomic_DNA"/>
</dbReference>
<dbReference type="Proteomes" id="UP000264217">
    <property type="component" value="Unassembled WGS sequence"/>
</dbReference>
<sequence length="282" mass="32410">MIKQDTALLQHWLRTIIMAPGQLEHKMAVASRIHQLDEYDVVIENEIAPIQARLNVYSQGYIARLLDCMYADYPACKKFMGDEVFDSFAKAYLMYHPSTSFTLFDLGKAFPEFLERTKPKFDETGDTAYFDIPAELARLERAKQYALRAPGTEDADNNASDIQTYGLLFGNLKVRLPECLQLLEMAFPMKQFFSALHNDEEYEMPSPRKTFMAVSRKNYRVMIDELTEAQYLLLQQCGKHGDFYKAVTAVSAMVDTDQSELLADAMLWMPYFARCAFLVIET</sequence>
<dbReference type="Pfam" id="PF09836">
    <property type="entry name" value="DUF2063"/>
    <property type="match status" value="1"/>
</dbReference>
<accession>A0A372NQ32</accession>
<reference evidence="2 3" key="1">
    <citation type="submission" date="2018-08" db="EMBL/GenBank/DDBJ databases">
        <title>Mucilaginibacter sp. MYSH2.</title>
        <authorList>
            <person name="Seo T."/>
        </authorList>
    </citation>
    <scope>NUCLEOTIDE SEQUENCE [LARGE SCALE GENOMIC DNA]</scope>
    <source>
        <strain evidence="2 3">MYSH2</strain>
    </source>
</reference>
<dbReference type="InterPro" id="IPR018640">
    <property type="entry name" value="DUF2063"/>
</dbReference>
<dbReference type="InterPro" id="IPR044922">
    <property type="entry name" value="DUF2063_N_sf"/>
</dbReference>
<dbReference type="AlphaFoldDB" id="A0A372NQ32"/>
<dbReference type="Gene3D" id="1.10.150.690">
    <property type="entry name" value="DUF2063"/>
    <property type="match status" value="1"/>
</dbReference>
<keyword evidence="3" id="KW-1185">Reference proteome</keyword>
<evidence type="ECO:0000313" key="3">
    <source>
        <dbReference type="Proteomes" id="UP000264217"/>
    </source>
</evidence>
<feature type="domain" description="Putative DNA-binding" evidence="1">
    <location>
        <begin position="35"/>
        <end position="114"/>
    </location>
</feature>
<name>A0A372NQ32_9SPHI</name>
<evidence type="ECO:0000259" key="1">
    <source>
        <dbReference type="Pfam" id="PF09836"/>
    </source>
</evidence>
<protein>
    <submittedName>
        <fullName evidence="2">DUF2063 domain-containing protein</fullName>
    </submittedName>
</protein>
<comment type="caution">
    <text evidence="2">The sequence shown here is derived from an EMBL/GenBank/DDBJ whole genome shotgun (WGS) entry which is preliminary data.</text>
</comment>
<gene>
    <name evidence="2" type="ORF">D0C36_18995</name>
</gene>
<evidence type="ECO:0000313" key="2">
    <source>
        <dbReference type="EMBL" id="RFZ91032.1"/>
    </source>
</evidence>
<organism evidence="2 3">
    <name type="scientific">Mucilaginibacter conchicola</name>
    <dbReference type="NCBI Taxonomy" id="2303333"/>
    <lineage>
        <taxon>Bacteria</taxon>
        <taxon>Pseudomonadati</taxon>
        <taxon>Bacteroidota</taxon>
        <taxon>Sphingobacteriia</taxon>
        <taxon>Sphingobacteriales</taxon>
        <taxon>Sphingobacteriaceae</taxon>
        <taxon>Mucilaginibacter</taxon>
    </lineage>
</organism>
<proteinExistence type="predicted"/>
<dbReference type="RefSeq" id="WP_117393234.1">
    <property type="nucleotide sequence ID" value="NZ_QWDC01000003.1"/>
</dbReference>